<evidence type="ECO:0000313" key="1">
    <source>
        <dbReference type="EMBL" id="CAB0043958.1"/>
    </source>
</evidence>
<proteinExistence type="predicted"/>
<accession>A0A6H5J1G4</accession>
<name>A0A6H5J1G4_9HYME</name>
<organism evidence="1 2">
    <name type="scientific">Trichogramma brassicae</name>
    <dbReference type="NCBI Taxonomy" id="86971"/>
    <lineage>
        <taxon>Eukaryota</taxon>
        <taxon>Metazoa</taxon>
        <taxon>Ecdysozoa</taxon>
        <taxon>Arthropoda</taxon>
        <taxon>Hexapoda</taxon>
        <taxon>Insecta</taxon>
        <taxon>Pterygota</taxon>
        <taxon>Neoptera</taxon>
        <taxon>Endopterygota</taxon>
        <taxon>Hymenoptera</taxon>
        <taxon>Apocrita</taxon>
        <taxon>Proctotrupomorpha</taxon>
        <taxon>Chalcidoidea</taxon>
        <taxon>Trichogrammatidae</taxon>
        <taxon>Trichogramma</taxon>
    </lineage>
</organism>
<gene>
    <name evidence="1" type="ORF">TBRA_LOCUS15546</name>
</gene>
<reference evidence="1 2" key="1">
    <citation type="submission" date="2020-02" db="EMBL/GenBank/DDBJ databases">
        <authorList>
            <person name="Ferguson B K."/>
        </authorList>
    </citation>
    <scope>NUCLEOTIDE SEQUENCE [LARGE SCALE GENOMIC DNA]</scope>
</reference>
<dbReference type="AlphaFoldDB" id="A0A6H5J1G4"/>
<feature type="non-terminal residue" evidence="1">
    <location>
        <position position="112"/>
    </location>
</feature>
<dbReference type="EMBL" id="CADCXV010001361">
    <property type="protein sequence ID" value="CAB0043958.1"/>
    <property type="molecule type" value="Genomic_DNA"/>
</dbReference>
<dbReference type="Proteomes" id="UP000479190">
    <property type="component" value="Unassembled WGS sequence"/>
</dbReference>
<keyword evidence="2" id="KW-1185">Reference proteome</keyword>
<protein>
    <submittedName>
        <fullName evidence="1">Uncharacterized protein</fullName>
    </submittedName>
</protein>
<sequence length="112" mass="12509">MFTYYRSANGQASTYVQKWRVSNGKNRRYAASSASLKKTTVYNNLYFPEAPIQKWRLETPGANVNASNIPLRYNANPTGIGFDYQTLQVIRLPATTNDAQSTRARAAESPAV</sequence>
<evidence type="ECO:0000313" key="2">
    <source>
        <dbReference type="Proteomes" id="UP000479190"/>
    </source>
</evidence>